<evidence type="ECO:0000259" key="1">
    <source>
        <dbReference type="Pfam" id="PF14417"/>
    </source>
</evidence>
<dbReference type="OrthoDB" id="2855396at2"/>
<dbReference type="AlphaFoldDB" id="A0A544THL3"/>
<feature type="domain" description="MEDS" evidence="1">
    <location>
        <begin position="16"/>
        <end position="159"/>
    </location>
</feature>
<dbReference type="RefSeq" id="WP_142537192.1">
    <property type="nucleotide sequence ID" value="NZ_BMIE01000002.1"/>
</dbReference>
<sequence>MGVLSECEYKKISMGHIYYRFKDEKAYMDNIFSFIQAGIENKQQILIIENMRNLPKVQAFIDSSFIEPIKSSIRLVNNYEYYLSHGDFSTQNIVSHFAKDLSYLQKCKCTIRTWAHVEWSSSKPSEELAKEFECVADNFVKDSQILSVCAYPSARLSTGLNLVLEEFHQYVMTDGTLSLSSIYRNL</sequence>
<dbReference type="Proteomes" id="UP000317316">
    <property type="component" value="Unassembled WGS sequence"/>
</dbReference>
<evidence type="ECO:0000313" key="3">
    <source>
        <dbReference type="Proteomes" id="UP000317316"/>
    </source>
</evidence>
<dbReference type="EMBL" id="VDGH01000001">
    <property type="protein sequence ID" value="TQR16949.1"/>
    <property type="molecule type" value="Genomic_DNA"/>
</dbReference>
<evidence type="ECO:0000313" key="2">
    <source>
        <dbReference type="EMBL" id="TQR16949.1"/>
    </source>
</evidence>
<protein>
    <recommendedName>
        <fullName evidence="1">MEDS domain-containing protein</fullName>
    </recommendedName>
</protein>
<name>A0A544THL3_9BACI</name>
<gene>
    <name evidence="2" type="ORF">FG382_02000</name>
</gene>
<keyword evidence="3" id="KW-1185">Reference proteome</keyword>
<reference evidence="2 3" key="1">
    <citation type="submission" date="2019-05" db="EMBL/GenBank/DDBJ databases">
        <title>Psychrobacillus vulpis sp. nov., a new species isolated from feces of a red fox that inhabits in The Tablas de Daimiel Natural Park, Albacete, Spain.</title>
        <authorList>
            <person name="Rodriguez M."/>
            <person name="Reina J.C."/>
            <person name="Bejar V."/>
            <person name="Llamas I."/>
        </authorList>
    </citation>
    <scope>NUCLEOTIDE SEQUENCE [LARGE SCALE GENOMIC DNA]</scope>
    <source>
        <strain evidence="2 3">NEAU-3TGS17</strain>
    </source>
</reference>
<comment type="caution">
    <text evidence="2">The sequence shown here is derived from an EMBL/GenBank/DDBJ whole genome shotgun (WGS) entry which is preliminary data.</text>
</comment>
<organism evidence="2 3">
    <name type="scientific">Psychrobacillus lasiicapitis</name>
    <dbReference type="NCBI Taxonomy" id="1636719"/>
    <lineage>
        <taxon>Bacteria</taxon>
        <taxon>Bacillati</taxon>
        <taxon>Bacillota</taxon>
        <taxon>Bacilli</taxon>
        <taxon>Bacillales</taxon>
        <taxon>Bacillaceae</taxon>
        <taxon>Psychrobacillus</taxon>
    </lineage>
</organism>
<dbReference type="Pfam" id="PF14417">
    <property type="entry name" value="MEDS"/>
    <property type="match status" value="1"/>
</dbReference>
<proteinExistence type="predicted"/>
<accession>A0A544THL3</accession>
<dbReference type="InterPro" id="IPR025847">
    <property type="entry name" value="MEDS_domain"/>
</dbReference>